<dbReference type="RefSeq" id="XP_026496563.2">
    <property type="nucleotide sequence ID" value="XM_026640778.2"/>
</dbReference>
<organism evidence="5 6">
    <name type="scientific">Vanessa tameamea</name>
    <name type="common">Kamehameha butterfly</name>
    <dbReference type="NCBI Taxonomy" id="334116"/>
    <lineage>
        <taxon>Eukaryota</taxon>
        <taxon>Metazoa</taxon>
        <taxon>Ecdysozoa</taxon>
        <taxon>Arthropoda</taxon>
        <taxon>Hexapoda</taxon>
        <taxon>Insecta</taxon>
        <taxon>Pterygota</taxon>
        <taxon>Neoptera</taxon>
        <taxon>Endopterygota</taxon>
        <taxon>Lepidoptera</taxon>
        <taxon>Glossata</taxon>
        <taxon>Ditrysia</taxon>
        <taxon>Papilionoidea</taxon>
        <taxon>Nymphalidae</taxon>
        <taxon>Nymphalinae</taxon>
        <taxon>Vanessa</taxon>
    </lineage>
</organism>
<reference evidence="5" key="1">
    <citation type="submission" date="2025-05" db="UniProtKB">
        <authorList>
            <consortium name="RefSeq"/>
        </authorList>
    </citation>
    <scope>NUCLEOTIDE SEQUENCE [LARGE SCALE GENOMIC DNA]</scope>
</reference>
<dbReference type="InterPro" id="IPR051549">
    <property type="entry name" value="PEP_Utilizing_Enz"/>
</dbReference>
<feature type="transmembrane region" description="Helical" evidence="2">
    <location>
        <begin position="6"/>
        <end position="24"/>
    </location>
</feature>
<evidence type="ECO:0000259" key="3">
    <source>
        <dbReference type="Pfam" id="PF00391"/>
    </source>
</evidence>
<name>A0A8B8IHK7_VANTA</name>
<dbReference type="Gene3D" id="3.30.1490.20">
    <property type="entry name" value="ATP-grasp fold, A domain"/>
    <property type="match status" value="1"/>
</dbReference>
<dbReference type="Pfam" id="PF01326">
    <property type="entry name" value="PPDK_N"/>
    <property type="match status" value="1"/>
</dbReference>
<reference evidence="6" key="2">
    <citation type="submission" date="2025-08" db="UniProtKB">
        <authorList>
            <consortium name="RefSeq"/>
        </authorList>
    </citation>
    <scope>IDENTIFICATION</scope>
    <source>
        <tissue evidence="6">Whole body</tissue>
    </source>
</reference>
<gene>
    <name evidence="6" type="primary">LOC113401059</name>
</gene>
<dbReference type="PANTHER" id="PTHR43615:SF1">
    <property type="entry name" value="PPDK_N DOMAIN-CONTAINING PROTEIN"/>
    <property type="match status" value="1"/>
</dbReference>
<comment type="similarity">
    <text evidence="1">Belongs to the PEP-utilizing enzyme family.</text>
</comment>
<dbReference type="GO" id="GO:0005524">
    <property type="term" value="F:ATP binding"/>
    <property type="evidence" value="ECO:0007669"/>
    <property type="project" value="InterPro"/>
</dbReference>
<dbReference type="OrthoDB" id="6123450at2759"/>
<dbReference type="InterPro" id="IPR008279">
    <property type="entry name" value="PEP-util_enz_mobile_dom"/>
</dbReference>
<dbReference type="GO" id="GO:0016301">
    <property type="term" value="F:kinase activity"/>
    <property type="evidence" value="ECO:0007669"/>
    <property type="project" value="InterPro"/>
</dbReference>
<evidence type="ECO:0000313" key="6">
    <source>
        <dbReference type="RefSeq" id="XP_026496563.2"/>
    </source>
</evidence>
<dbReference type="Proteomes" id="UP001652626">
    <property type="component" value="Chromosome 2"/>
</dbReference>
<evidence type="ECO:0000313" key="5">
    <source>
        <dbReference type="Proteomes" id="UP001652626"/>
    </source>
</evidence>
<evidence type="ECO:0000259" key="4">
    <source>
        <dbReference type="Pfam" id="PF01326"/>
    </source>
</evidence>
<dbReference type="Gene3D" id="3.30.470.20">
    <property type="entry name" value="ATP-grasp fold, B domain"/>
    <property type="match status" value="1"/>
</dbReference>
<evidence type="ECO:0000256" key="1">
    <source>
        <dbReference type="ARBA" id="ARBA00007837"/>
    </source>
</evidence>
<keyword evidence="5" id="KW-1185">Reference proteome</keyword>
<dbReference type="SUPFAM" id="SSF52009">
    <property type="entry name" value="Phosphohistidine domain"/>
    <property type="match status" value="1"/>
</dbReference>
<dbReference type="InterPro" id="IPR013815">
    <property type="entry name" value="ATP_grasp_subdomain_1"/>
</dbReference>
<dbReference type="InterPro" id="IPR036637">
    <property type="entry name" value="Phosphohistidine_dom_sf"/>
</dbReference>
<dbReference type="Gene3D" id="3.50.30.10">
    <property type="entry name" value="Phosphohistidine domain"/>
    <property type="match status" value="1"/>
</dbReference>
<dbReference type="Pfam" id="PF00391">
    <property type="entry name" value="PEP-utilizers"/>
    <property type="match status" value="1"/>
</dbReference>
<keyword evidence="2" id="KW-0812">Transmembrane</keyword>
<feature type="domain" description="PEP-utilising enzyme mobile" evidence="3">
    <location>
        <begin position="1229"/>
        <end position="1299"/>
    </location>
</feature>
<proteinExistence type="inferred from homology"/>
<sequence>MDLIDILLQAGLFTATVVVYLIFIRKSSNRRGFYREPGWNYPLKLILARYAVKRWKSQLPKNNLYETPRPNQTEGCDEISLRASAPDGSAVLLGIRKLCGRKPIAEVTVHIKLADGSCYKLLEHPQTAVSEWVHMDKGWSAGGLKIQVTKHLERLRIIYNGILRRTEDNKTQHVKFNLLWASATSVVQHPKDWSEQLAAETLGLERWRDGNWSQLLNSCGKGSGSWMQWGALQGRFQSFNADGVIERNEYLRLRGVRERSWALSYKEIRRTITVTVAARDGTAVQIRGVSYHNNFTQCISGSVRLPNFMVKSVTSSDLIMSDFCENANGIPNTYTINVSTANDRNLKVILRINKDGGRLITGPDQHEIVYRTVNISINGEHGTGILELGYETLAPNPVNHLKPLPVLKCLTEKEAGEAGHCASFEESAAFCTNYVGGKGASLALLASVQTEQGYRVPPGFCITTKAFNKHLEANPGIKKAISEIEADNDNYEETKFKEKCEKAYNLFISTAIVEDVKDNILVYLSELKKKAAAQNLGDKLRFAVRSSAVGEDSEALSAAGQNDTILGCVSDDDVLRGVQRCWASMFAFTSAYYRRQNGQVCECAGGVVVQVLVAPRTAGVMFTAHPQQGDPTRLLLTANYGLGESVVSGSVEPDTVIVRRELDGKLSIAQLNLGSKTHKVTTSENGVTTTNVSEHEKNMPCLSESEIFRLARFGISQEKLWGVARDIEWAIYNDDIFLLQARPITSLERWTEEELLHELDFPIMADDELVTFANTGEVLPKPLTALSYDVVFLPLEKGVSSLIRTNGDGYDKNIIVTHGRCALASYNAVYRRVPKKMDVNIRMLEMALHGHKVADKEIFNTALQRRRPQVTDKLFVIFDMLKTLATSKWVMDETIKSVNVMNLNVDTDDPIVLLDTIIGAEGDMYQYMKNHGSTSCASTFSQFIAMTVLLEGKSDFTPEECNEISTLLSSGDVLSAEVPNELDKLVRKLDKLGRLQEFREQNPQNALTWLKNNVPRVYNDVCNFLDQHGHRAIMEFDLSTKPWSLVPEDLMKVLMQMRPSNGDVQQKNSDDIIASLKTPKKSSTRSVLRWVVPLCHRAVRHREATKAHLILAVHKLRLATRRLARLLERRWLLPRADLIYYFRVHELREYVATRDPVLLRKAIQRHQFYPSWCKLKFSEIHKGWPKPLTFEGPKITTGEVKMKATSVCGGDVIARACVIRDLSEINTLQQGDVLITHSTDIGWSPYFPLLSGIITELGGLISHGAVIAREYGLPCIVGATMATELFKTGDTIRLSGFEGVVEKVSVLDEAESNTKKV</sequence>
<keyword evidence="2" id="KW-0472">Membrane</keyword>
<dbReference type="InterPro" id="IPR002192">
    <property type="entry name" value="PPDK_AMP/ATP-bd"/>
</dbReference>
<keyword evidence="2" id="KW-1133">Transmembrane helix</keyword>
<dbReference type="PANTHER" id="PTHR43615">
    <property type="entry name" value="PHOSPHOENOLPYRUVATE SYNTHASE-RELATED"/>
    <property type="match status" value="1"/>
</dbReference>
<evidence type="ECO:0000256" key="2">
    <source>
        <dbReference type="SAM" id="Phobius"/>
    </source>
</evidence>
<accession>A0A8B8IHK7</accession>
<dbReference type="SUPFAM" id="SSF56059">
    <property type="entry name" value="Glutathione synthetase ATP-binding domain-like"/>
    <property type="match status" value="1"/>
</dbReference>
<dbReference type="OMA" id="HRKFEQG"/>
<dbReference type="GeneID" id="113401059"/>
<protein>
    <submittedName>
        <fullName evidence="6">Phosphoenolpyruvate synthase</fullName>
    </submittedName>
</protein>
<feature type="domain" description="Pyruvate phosphate dikinase AMP/ATP-binding" evidence="4">
    <location>
        <begin position="433"/>
        <end position="754"/>
    </location>
</feature>